<dbReference type="OrthoDB" id="4837979at2"/>
<evidence type="ECO:0000313" key="4">
    <source>
        <dbReference type="Proteomes" id="UP000264492"/>
    </source>
</evidence>
<feature type="transmembrane region" description="Helical" evidence="1">
    <location>
        <begin position="128"/>
        <end position="153"/>
    </location>
</feature>
<keyword evidence="3" id="KW-0407">Ion channel</keyword>
<dbReference type="Gene3D" id="1.10.287.70">
    <property type="match status" value="1"/>
</dbReference>
<dbReference type="Proteomes" id="UP000264492">
    <property type="component" value="Unassembled WGS sequence"/>
</dbReference>
<reference evidence="3 4" key="1">
    <citation type="submission" date="2018-08" db="EMBL/GenBank/DDBJ databases">
        <title>Lysobacter sp. zong2l5, whole genome shotgun sequence.</title>
        <authorList>
            <person name="Zhang X."/>
            <person name="Feng G."/>
            <person name="Zhu H."/>
        </authorList>
    </citation>
    <scope>NUCLEOTIDE SEQUENCE [LARGE SCALE GENOMIC DNA]</scope>
    <source>
        <strain evidence="4">zong2l5</strain>
    </source>
</reference>
<dbReference type="AlphaFoldDB" id="A0A371JWV1"/>
<keyword evidence="3" id="KW-0813">Transport</keyword>
<dbReference type="Pfam" id="PF07885">
    <property type="entry name" value="Ion_trans_2"/>
    <property type="match status" value="1"/>
</dbReference>
<keyword evidence="4" id="KW-1185">Reference proteome</keyword>
<feature type="transmembrane region" description="Helical" evidence="1">
    <location>
        <begin position="43"/>
        <end position="63"/>
    </location>
</feature>
<keyword evidence="1" id="KW-1133">Transmembrane helix</keyword>
<evidence type="ECO:0000259" key="2">
    <source>
        <dbReference type="Pfam" id="PF07885"/>
    </source>
</evidence>
<feature type="transmembrane region" description="Helical" evidence="1">
    <location>
        <begin position="204"/>
        <end position="223"/>
    </location>
</feature>
<dbReference type="SUPFAM" id="SSF81324">
    <property type="entry name" value="Voltage-gated potassium channels"/>
    <property type="match status" value="1"/>
</dbReference>
<name>A0A371JWV1_9GAMM</name>
<sequence>MTSPSYASLKWRAIARRHPSAFLLAAQLLSLIAYPLFEPAGGGRVVFGAFGVLVLALAVWVVNRSPAIKWIAWLLAAPAFALSILSVLLASDVLLVASSALEALLYFYAAGSLIAYMMSDHRVTADELFAAGATFTLLAWGFAYAFLVCQAWYPGSFVGVERPGEPRTWIELLFLSFTNLSAVGLGDVIPLGSGARVLVMLEQFAGVGYIAAVVSRLIGLTILRRERG</sequence>
<gene>
    <name evidence="3" type="ORF">DX914_17900</name>
</gene>
<feature type="transmembrane region" description="Helical" evidence="1">
    <location>
        <begin position="95"/>
        <end position="116"/>
    </location>
</feature>
<feature type="domain" description="Potassium channel" evidence="2">
    <location>
        <begin position="136"/>
        <end position="218"/>
    </location>
</feature>
<keyword evidence="1" id="KW-0812">Transmembrane</keyword>
<dbReference type="EMBL" id="QTSU01000004">
    <property type="protein sequence ID" value="RDZ26146.1"/>
    <property type="molecule type" value="Genomic_DNA"/>
</dbReference>
<organism evidence="3 4">
    <name type="scientific">Lysobacter silvisoli</name>
    <dbReference type="NCBI Taxonomy" id="2293254"/>
    <lineage>
        <taxon>Bacteria</taxon>
        <taxon>Pseudomonadati</taxon>
        <taxon>Pseudomonadota</taxon>
        <taxon>Gammaproteobacteria</taxon>
        <taxon>Lysobacterales</taxon>
        <taxon>Lysobacteraceae</taxon>
        <taxon>Lysobacter</taxon>
    </lineage>
</organism>
<proteinExistence type="predicted"/>
<keyword evidence="3" id="KW-0406">Ion transport</keyword>
<comment type="caution">
    <text evidence="3">The sequence shown here is derived from an EMBL/GenBank/DDBJ whole genome shotgun (WGS) entry which is preliminary data.</text>
</comment>
<evidence type="ECO:0000313" key="3">
    <source>
        <dbReference type="EMBL" id="RDZ26146.1"/>
    </source>
</evidence>
<dbReference type="RefSeq" id="WP_115861344.1">
    <property type="nucleotide sequence ID" value="NZ_QTSU01000004.1"/>
</dbReference>
<feature type="transmembrane region" description="Helical" evidence="1">
    <location>
        <begin position="21"/>
        <end position="37"/>
    </location>
</feature>
<keyword evidence="1" id="KW-0472">Membrane</keyword>
<feature type="transmembrane region" description="Helical" evidence="1">
    <location>
        <begin position="70"/>
        <end position="89"/>
    </location>
</feature>
<dbReference type="InterPro" id="IPR013099">
    <property type="entry name" value="K_chnl_dom"/>
</dbReference>
<dbReference type="GO" id="GO:0034220">
    <property type="term" value="P:monoatomic ion transmembrane transport"/>
    <property type="evidence" value="ECO:0007669"/>
    <property type="project" value="UniProtKB-KW"/>
</dbReference>
<accession>A0A371JWV1</accession>
<evidence type="ECO:0000256" key="1">
    <source>
        <dbReference type="SAM" id="Phobius"/>
    </source>
</evidence>
<protein>
    <submittedName>
        <fullName evidence="3">Two pore domain potassium channel family protein</fullName>
    </submittedName>
</protein>